<dbReference type="KEGG" id="mfn:Ga0123462_0330"/>
<dbReference type="EMBL" id="CP018800">
    <property type="protein sequence ID" value="ATX81205.1"/>
    <property type="molecule type" value="Genomic_DNA"/>
</dbReference>
<evidence type="ECO:0000256" key="1">
    <source>
        <dbReference type="SAM" id="Phobius"/>
    </source>
</evidence>
<dbReference type="AlphaFoldDB" id="A0A2K8L1L3"/>
<keyword evidence="1" id="KW-0472">Membrane</keyword>
<sequence>MDKTMALKLLLACILCLSLITGAVFLFQWLTS</sequence>
<evidence type="ECO:0000313" key="3">
    <source>
        <dbReference type="Proteomes" id="UP000231637"/>
    </source>
</evidence>
<keyword evidence="1" id="KW-0812">Transmembrane</keyword>
<accession>A0A2K8L1L3</accession>
<evidence type="ECO:0000313" key="2">
    <source>
        <dbReference type="EMBL" id="ATX81205.1"/>
    </source>
</evidence>
<keyword evidence="1" id="KW-1133">Transmembrane helix</keyword>
<name>A0A2K8L1L3_9PROT</name>
<reference evidence="2 3" key="1">
    <citation type="submission" date="2016-12" db="EMBL/GenBank/DDBJ databases">
        <title>Isolation and genomic insights into novel planktonic Zetaproteobacteria from stratified waters of the Chesapeake Bay.</title>
        <authorList>
            <person name="McAllister S.M."/>
            <person name="Kato S."/>
            <person name="Chan C.S."/>
            <person name="Chiu B.K."/>
            <person name="Field E.K."/>
        </authorList>
    </citation>
    <scope>NUCLEOTIDE SEQUENCE [LARGE SCALE GENOMIC DNA]</scope>
    <source>
        <strain evidence="2 3">CP-8</strain>
    </source>
</reference>
<dbReference type="Proteomes" id="UP000231637">
    <property type="component" value="Chromosome"/>
</dbReference>
<protein>
    <submittedName>
        <fullName evidence="2">Uncharacterized protein</fullName>
    </submittedName>
</protein>
<proteinExistence type="predicted"/>
<feature type="transmembrane region" description="Helical" evidence="1">
    <location>
        <begin position="9"/>
        <end position="30"/>
    </location>
</feature>
<organism evidence="2 3">
    <name type="scientific">Mariprofundus ferrinatatus</name>
    <dbReference type="NCBI Taxonomy" id="1921087"/>
    <lineage>
        <taxon>Bacteria</taxon>
        <taxon>Pseudomonadati</taxon>
        <taxon>Pseudomonadota</taxon>
        <taxon>Candidatius Mariprofundia</taxon>
        <taxon>Mariprofundales</taxon>
        <taxon>Mariprofundaceae</taxon>
        <taxon>Mariprofundus</taxon>
    </lineage>
</organism>
<gene>
    <name evidence="2" type="ORF">Ga0123462_0330</name>
</gene>
<keyword evidence="3" id="KW-1185">Reference proteome</keyword>